<comment type="subunit">
    <text evidence="5">Component of the INO80 chromatin-remodeling complex.</text>
</comment>
<evidence type="ECO:0000313" key="8">
    <source>
        <dbReference type="EMBL" id="SPC87068.1"/>
    </source>
</evidence>
<dbReference type="InterPro" id="IPR026960">
    <property type="entry name" value="RVT-Znf"/>
</dbReference>
<evidence type="ECO:0000256" key="6">
    <source>
        <dbReference type="SAM" id="MobiDB-lite"/>
    </source>
</evidence>
<dbReference type="CDD" id="cd18793">
    <property type="entry name" value="SF2_C_SNF"/>
    <property type="match status" value="1"/>
</dbReference>
<feature type="compositionally biased region" description="Polar residues" evidence="6">
    <location>
        <begin position="1147"/>
        <end position="1157"/>
    </location>
</feature>
<keyword evidence="5" id="KW-0238">DNA-binding</keyword>
<keyword evidence="4 5" id="KW-0067">ATP-binding</keyword>
<comment type="catalytic activity">
    <reaction evidence="5">
        <text>ATP + H2O = ADP + phosphate + H(+)</text>
        <dbReference type="Rhea" id="RHEA:13065"/>
        <dbReference type="ChEBI" id="CHEBI:15377"/>
        <dbReference type="ChEBI" id="CHEBI:15378"/>
        <dbReference type="ChEBI" id="CHEBI:30616"/>
        <dbReference type="ChEBI" id="CHEBI:43474"/>
        <dbReference type="ChEBI" id="CHEBI:456216"/>
    </reaction>
</comment>
<dbReference type="EC" id="3.6.4.-" evidence="5"/>
<evidence type="ECO:0000259" key="7">
    <source>
        <dbReference type="PROSITE" id="PS51194"/>
    </source>
</evidence>
<dbReference type="Gene3D" id="3.60.10.10">
    <property type="entry name" value="Endonuclease/exonuclease/phosphatase"/>
    <property type="match status" value="1"/>
</dbReference>
<feature type="compositionally biased region" description="Polar residues" evidence="6">
    <location>
        <begin position="1106"/>
        <end position="1119"/>
    </location>
</feature>
<dbReference type="SMART" id="SM00490">
    <property type="entry name" value="HELICc"/>
    <property type="match status" value="1"/>
</dbReference>
<name>A0A2N9FIR3_FAGSY</name>
<feature type="region of interest" description="Disordered" evidence="6">
    <location>
        <begin position="1049"/>
        <end position="1174"/>
    </location>
</feature>
<keyword evidence="5" id="KW-0234">DNA repair</keyword>
<dbReference type="InterPro" id="IPR001650">
    <property type="entry name" value="Helicase_C-like"/>
</dbReference>
<dbReference type="InterPro" id="IPR009686">
    <property type="entry name" value="Senescence/spartin_C"/>
</dbReference>
<gene>
    <name evidence="8" type="ORF">FSB_LOCUS14950</name>
</gene>
<dbReference type="InterPro" id="IPR050520">
    <property type="entry name" value="INO80/SWR1_helicase"/>
</dbReference>
<comment type="function">
    <text evidence="5">ATPase component of the INO80 complex which remodels chromatin by shifting nucleosomes and is involved in DNA repair.</text>
</comment>
<dbReference type="PANTHER" id="PTHR45685:SF2">
    <property type="entry name" value="CHROMATIN-REMODELING ATPASE INO80"/>
    <property type="match status" value="1"/>
</dbReference>
<evidence type="ECO:0000256" key="4">
    <source>
        <dbReference type="ARBA" id="ARBA00022840"/>
    </source>
</evidence>
<dbReference type="GO" id="GO:0005524">
    <property type="term" value="F:ATP binding"/>
    <property type="evidence" value="ECO:0007669"/>
    <property type="project" value="UniProtKB-UniRule"/>
</dbReference>
<organism evidence="8">
    <name type="scientific">Fagus sylvatica</name>
    <name type="common">Beechnut</name>
    <dbReference type="NCBI Taxonomy" id="28930"/>
    <lineage>
        <taxon>Eukaryota</taxon>
        <taxon>Viridiplantae</taxon>
        <taxon>Streptophyta</taxon>
        <taxon>Embryophyta</taxon>
        <taxon>Tracheophyta</taxon>
        <taxon>Spermatophyta</taxon>
        <taxon>Magnoliopsida</taxon>
        <taxon>eudicotyledons</taxon>
        <taxon>Gunneridae</taxon>
        <taxon>Pentapetalae</taxon>
        <taxon>rosids</taxon>
        <taxon>fabids</taxon>
        <taxon>Fagales</taxon>
        <taxon>Fagaceae</taxon>
        <taxon>Fagus</taxon>
    </lineage>
</organism>
<keyword evidence="3 5" id="KW-0378">Hydrolase</keyword>
<dbReference type="GO" id="GO:0031011">
    <property type="term" value="C:Ino80 complex"/>
    <property type="evidence" value="ECO:0007669"/>
    <property type="project" value="UniProtKB-UniRule"/>
</dbReference>
<dbReference type="Pfam" id="PF00271">
    <property type="entry name" value="Helicase_C"/>
    <property type="match status" value="1"/>
</dbReference>
<dbReference type="GO" id="GO:0016887">
    <property type="term" value="F:ATP hydrolysis activity"/>
    <property type="evidence" value="ECO:0007669"/>
    <property type="project" value="TreeGrafter"/>
</dbReference>
<dbReference type="Pfam" id="PF13966">
    <property type="entry name" value="zf-RVT"/>
    <property type="match status" value="1"/>
</dbReference>
<evidence type="ECO:0000256" key="5">
    <source>
        <dbReference type="RuleBase" id="RU368001"/>
    </source>
</evidence>
<dbReference type="GO" id="GO:0042393">
    <property type="term" value="F:histone binding"/>
    <property type="evidence" value="ECO:0007669"/>
    <property type="project" value="TreeGrafter"/>
</dbReference>
<dbReference type="GO" id="GO:0003677">
    <property type="term" value="F:DNA binding"/>
    <property type="evidence" value="ECO:0007669"/>
    <property type="project" value="UniProtKB-UniRule"/>
</dbReference>
<comment type="domain">
    <text evidence="5">The DBINO region is involved in binding to DNA.</text>
</comment>
<dbReference type="SUPFAM" id="SSF56219">
    <property type="entry name" value="DNase I-like"/>
    <property type="match status" value="1"/>
</dbReference>
<dbReference type="PROSITE" id="PS51194">
    <property type="entry name" value="HELICASE_CTER"/>
    <property type="match status" value="1"/>
</dbReference>
<dbReference type="Pfam" id="PF06911">
    <property type="entry name" value="Senescence"/>
    <property type="match status" value="1"/>
</dbReference>
<dbReference type="GO" id="GO:0006281">
    <property type="term" value="P:DNA repair"/>
    <property type="evidence" value="ECO:0007669"/>
    <property type="project" value="UniProtKB-UniRule"/>
</dbReference>
<dbReference type="PANTHER" id="PTHR45685">
    <property type="entry name" value="HELICASE SRCAP-RELATED"/>
    <property type="match status" value="1"/>
</dbReference>
<comment type="subcellular location">
    <subcellularLocation>
        <location evidence="1 5">Nucleus</location>
    </subcellularLocation>
</comment>
<evidence type="ECO:0000256" key="1">
    <source>
        <dbReference type="ARBA" id="ARBA00004123"/>
    </source>
</evidence>
<dbReference type="AlphaFoldDB" id="A0A2N9FIR3"/>
<keyword evidence="5" id="KW-0227">DNA damage</keyword>
<comment type="similarity">
    <text evidence="5">Belongs to the SNF2/RAD54 helicase family.</text>
</comment>
<dbReference type="GO" id="GO:0006338">
    <property type="term" value="P:chromatin remodeling"/>
    <property type="evidence" value="ECO:0007669"/>
    <property type="project" value="UniProtKB-UniRule"/>
</dbReference>
<dbReference type="InterPro" id="IPR036691">
    <property type="entry name" value="Endo/exonu/phosph_ase_sf"/>
</dbReference>
<accession>A0A2N9FIR3</accession>
<dbReference type="Gene3D" id="3.40.50.300">
    <property type="entry name" value="P-loop containing nucleotide triphosphate hydrolases"/>
    <property type="match status" value="1"/>
</dbReference>
<dbReference type="SUPFAM" id="SSF52540">
    <property type="entry name" value="P-loop containing nucleoside triphosphate hydrolases"/>
    <property type="match status" value="1"/>
</dbReference>
<keyword evidence="2" id="KW-0547">Nucleotide-binding</keyword>
<sequence length="1174" mass="132861">MHLPSSQVCDVVEVAGRNVMSTTSVVITGLVSQRYGEQAAQVTNEGFDAAGHAIGTAWAMFKIGKAFDPKSTRKPTSLAKVAAEENSAELKAKYDGFVWSGSGVYGPNLEGRRSSFWAELVLIRNRWTLPWCLFGDFNAIRFPRERLGCQNFSQGMLDFSDFIDSNNLVDLFIKKNNLVDLPLEGGLYTWSSGSDQPSMSRIDRVLVSTDWEEHFPDVTQNVAKRIEQLQRNFLWGGTDGGLKHCLVKWDTICSPIADGGLGVRKLVPFNRALLGKWLWRFGEEGDRLWKRVLIARYGAVCGGWSTGLVRGSHGCGLWKGIMQGWERFNAHLRYKAATIDEVVVRDNGRMEWNVIFKRNFNDWELNDVVSFLNLIQSHLPFRELADGIRWNLTKSGIFDVRSFYSALRNSNPVAFPWKSVWRTKAPRRACFFVWTAAWNKILTCDNLRKRGYTLPSWCCMCCCGGETADHLLLHCSVANVLWSWVFYSFGVQWVMSGMVISLLSSWWNGLGRHSSAIWNMVPICLMWTIWKERNQHKPTTKEIAVLLFICADLGREPTTKEIEVISNSIKSFYLTAMNNLMSGFSKGIENHAEHGGTLNEHQLNRLVCNHPELFERNEGRTYFHFGEIPNSLLPPPFGELEDVHYAGGHNPITYKIPKLVHQEISHSSETLCSAVGRGVCRESFLRLFNIYSPENVYRSIFLQEDNSDGLSFESRTFGFSRLIDLSPSEIAFLATGSSMERLLFSVMRWDRQFLDGIMDSLMEAMDDDPECSYLERGKVRAVARMLLMPSRSDTNLLESKYATGPGDSPFEALVVPHQDRLAPTAQIETLPTKCLKNYMTPGFLGLLHQCEALTRQSCSLTPGKLQTLDILLKRLRAANHRVLLFAQMTKMLNILEDYMNYRKYRYLRLDGSSTITDRRDMVRDFQHRSDIFVFLLSTRAGGLGINLTAADTVIFYESDWNPTLDLQAMDRAHRLGQTKDVTVYRLICKETVEEKILQRASQKSTVQQLVMTGGHVQGDLLAPEDVVSLLLDDAQLEQKLREIPLQVKDRQKKKLSTKGIRVDAEGDASLEDLTNAEAQGTAPEPSPDPEKAKSSSKKRKTASDKQAPSKQRIPQNVTSPMDYEFDDSLQNSEPQAQKPKRPKRPTKSVNENLQPAFTGTPMAGPEQTHYLPCE</sequence>
<proteinExistence type="inferred from homology"/>
<evidence type="ECO:0000256" key="2">
    <source>
        <dbReference type="ARBA" id="ARBA00022741"/>
    </source>
</evidence>
<dbReference type="InterPro" id="IPR027417">
    <property type="entry name" value="P-loop_NTPase"/>
</dbReference>
<evidence type="ECO:0000256" key="3">
    <source>
        <dbReference type="ARBA" id="ARBA00022801"/>
    </source>
</evidence>
<dbReference type="InterPro" id="IPR049730">
    <property type="entry name" value="SNF2/RAD54-like_C"/>
</dbReference>
<protein>
    <recommendedName>
        <fullName evidence="5">Chromatin-remodeling ATPase INO80</fullName>
        <ecNumber evidence="5">3.6.4.-</ecNumber>
    </recommendedName>
</protein>
<feature type="domain" description="Helicase C-terminal" evidence="7">
    <location>
        <begin position="867"/>
        <end position="1051"/>
    </location>
</feature>
<dbReference type="EMBL" id="OIVN01000891">
    <property type="protein sequence ID" value="SPC87068.1"/>
    <property type="molecule type" value="Genomic_DNA"/>
</dbReference>
<reference evidence="8" key="1">
    <citation type="submission" date="2018-02" db="EMBL/GenBank/DDBJ databases">
        <authorList>
            <person name="Cohen D.B."/>
            <person name="Kent A.D."/>
        </authorList>
    </citation>
    <scope>NUCLEOTIDE SEQUENCE</scope>
</reference>